<dbReference type="PANTHER" id="PTHR48100">
    <property type="entry name" value="BROAD-SPECIFICITY PHOSPHATASE YOR283W-RELATED"/>
    <property type="match status" value="1"/>
</dbReference>
<sequence length="388" mass="42933">MNRIALLLRGLPGSGKTTTAALLRDSLVPAVRISNDSVRYMARPRDFSDFTLVASELGCLDLALSYLDSGFTPVIDGVFEDVDFLAAQELRFQRKGMRLVTITLDGTLTDLLDRNNARDPLARMDEDRVRELHQQFRPAGLLLGIHDKQPEEVADDVLDLLELTAQEAGTEPEPTEDVDVLFLRHGAPDYPSDTYPDPYAMGLSARGRDEARSARGAVERFAPDAVYASDFLRARETAALVTAALDVEVQQEAALRERVFHGFAGVDLDDVRRRLGPEADRVLTGNSDLCTVDGEESYEQARDRVLEFFATLAARHPGRRVLVVGHGGPHHWLLERALGADLRGVRALRWETGHFSRFRIAPDGVSVDFVNRSPEDVARSPQPAKEAP</sequence>
<protein>
    <submittedName>
        <fullName evidence="3">Fructose 1,6-bisphosphatase</fullName>
    </submittedName>
</protein>
<name>A0A059VV75_STRNR</name>
<dbReference type="InterPro" id="IPR029033">
    <property type="entry name" value="His_PPase_superfam"/>
</dbReference>
<feature type="binding site" evidence="2">
    <location>
        <position position="233"/>
    </location>
    <ligand>
        <name>substrate</name>
    </ligand>
</feature>
<dbReference type="InterPro" id="IPR013078">
    <property type="entry name" value="His_Pase_superF_clade-1"/>
</dbReference>
<dbReference type="RefSeq" id="WP_016572275.1">
    <property type="nucleotide sequence ID" value="NZ_BHXC01000006.1"/>
</dbReference>
<reference evidence="3 4" key="1">
    <citation type="journal article" date="2019" name="Microbiol. Resour. Announc.">
        <title>Draft Genome Sequence of the Most Traditional epsilon-Poly-l-Lysine Producer, Streptomyces albulus NBRC14147.</title>
        <authorList>
            <person name="Yamanaka K."/>
            <person name="Hamano Y."/>
        </authorList>
    </citation>
    <scope>NUCLEOTIDE SEQUENCE [LARGE SCALE GENOMIC DNA]</scope>
    <source>
        <strain evidence="3 4">NBRC 14147</strain>
    </source>
</reference>
<dbReference type="AlphaFoldDB" id="A0A059VV75"/>
<feature type="active site" description="Proton donor/acceptor" evidence="1">
    <location>
        <position position="257"/>
    </location>
</feature>
<dbReference type="Gene3D" id="3.40.50.300">
    <property type="entry name" value="P-loop containing nucleotide triphosphate hydrolases"/>
    <property type="match status" value="1"/>
</dbReference>
<dbReference type="SUPFAM" id="SSF52540">
    <property type="entry name" value="P-loop containing nucleoside triphosphate hydrolases"/>
    <property type="match status" value="1"/>
</dbReference>
<dbReference type="STRING" id="68570.DC74_415"/>
<comment type="caution">
    <text evidence="3">The sequence shown here is derived from an EMBL/GenBank/DDBJ whole genome shotgun (WGS) entry which is preliminary data.</text>
</comment>
<dbReference type="Proteomes" id="UP000288351">
    <property type="component" value="Unassembled WGS sequence"/>
</dbReference>
<feature type="active site" description="Tele-phosphohistidine intermediate" evidence="1">
    <location>
        <position position="185"/>
    </location>
</feature>
<dbReference type="Pfam" id="PF13671">
    <property type="entry name" value="AAA_33"/>
    <property type="match status" value="1"/>
</dbReference>
<dbReference type="Pfam" id="PF00300">
    <property type="entry name" value="His_Phos_1"/>
    <property type="match status" value="1"/>
</dbReference>
<dbReference type="EMBL" id="BHXC01000006">
    <property type="protein sequence ID" value="GCB88549.1"/>
    <property type="molecule type" value="Genomic_DNA"/>
</dbReference>
<dbReference type="SMART" id="SM00855">
    <property type="entry name" value="PGAM"/>
    <property type="match status" value="1"/>
</dbReference>
<dbReference type="CDD" id="cd07067">
    <property type="entry name" value="HP_PGM_like"/>
    <property type="match status" value="1"/>
</dbReference>
<dbReference type="InterPro" id="IPR050275">
    <property type="entry name" value="PGM_Phosphatase"/>
</dbReference>
<dbReference type="Gene3D" id="3.40.50.1240">
    <property type="entry name" value="Phosphoglycerate mutase-like"/>
    <property type="match status" value="1"/>
</dbReference>
<evidence type="ECO:0000256" key="2">
    <source>
        <dbReference type="PIRSR" id="PIRSR613078-2"/>
    </source>
</evidence>
<dbReference type="SUPFAM" id="SSF53254">
    <property type="entry name" value="Phosphoglycerate mutase-like"/>
    <property type="match status" value="1"/>
</dbReference>
<dbReference type="InterPro" id="IPR027417">
    <property type="entry name" value="P-loop_NTPase"/>
</dbReference>
<gene>
    <name evidence="3" type="ORF">SALB_01220</name>
</gene>
<dbReference type="eggNOG" id="COG0406">
    <property type="taxonomic scope" value="Bacteria"/>
</dbReference>
<accession>A0A059VV75</accession>
<dbReference type="GO" id="GO:0005829">
    <property type="term" value="C:cytosol"/>
    <property type="evidence" value="ECO:0007669"/>
    <property type="project" value="TreeGrafter"/>
</dbReference>
<evidence type="ECO:0000313" key="4">
    <source>
        <dbReference type="Proteomes" id="UP000288351"/>
    </source>
</evidence>
<organism evidence="3 4">
    <name type="scientific">Streptomyces noursei</name>
    <name type="common">Streptomyces albulus</name>
    <dbReference type="NCBI Taxonomy" id="1971"/>
    <lineage>
        <taxon>Bacteria</taxon>
        <taxon>Bacillati</taxon>
        <taxon>Actinomycetota</taxon>
        <taxon>Actinomycetes</taxon>
        <taxon>Kitasatosporales</taxon>
        <taxon>Streptomycetaceae</taxon>
        <taxon>Streptomyces</taxon>
    </lineage>
</organism>
<dbReference type="PANTHER" id="PTHR48100:SF44">
    <property type="entry name" value="PHOSPHATASE C1620.13-RELATED"/>
    <property type="match status" value="1"/>
</dbReference>
<evidence type="ECO:0000313" key="3">
    <source>
        <dbReference type="EMBL" id="GCB88549.1"/>
    </source>
</evidence>
<proteinExistence type="predicted"/>
<dbReference type="GO" id="GO:0016791">
    <property type="term" value="F:phosphatase activity"/>
    <property type="evidence" value="ECO:0007669"/>
    <property type="project" value="TreeGrafter"/>
</dbReference>
<evidence type="ECO:0000256" key="1">
    <source>
        <dbReference type="PIRSR" id="PIRSR613078-1"/>
    </source>
</evidence>